<keyword evidence="2" id="KW-1185">Reference proteome</keyword>
<feature type="non-terminal residue" evidence="1">
    <location>
        <position position="60"/>
    </location>
</feature>
<accession>A0A6H5H9F5</accession>
<organism evidence="1 2">
    <name type="scientific">Nesidiocoris tenuis</name>
    <dbReference type="NCBI Taxonomy" id="355587"/>
    <lineage>
        <taxon>Eukaryota</taxon>
        <taxon>Metazoa</taxon>
        <taxon>Ecdysozoa</taxon>
        <taxon>Arthropoda</taxon>
        <taxon>Hexapoda</taxon>
        <taxon>Insecta</taxon>
        <taxon>Pterygota</taxon>
        <taxon>Neoptera</taxon>
        <taxon>Paraneoptera</taxon>
        <taxon>Hemiptera</taxon>
        <taxon>Heteroptera</taxon>
        <taxon>Panheteroptera</taxon>
        <taxon>Cimicomorpha</taxon>
        <taxon>Miridae</taxon>
        <taxon>Dicyphina</taxon>
        <taxon>Nesidiocoris</taxon>
    </lineage>
</organism>
<evidence type="ECO:0000313" key="2">
    <source>
        <dbReference type="Proteomes" id="UP000479000"/>
    </source>
</evidence>
<sequence length="60" mass="7037">MCGRQKGRQCGNNSEQLKNSNYVLGRRNDLGPKYPMAQLPFWPYEQGINHYHALQRMVNK</sequence>
<gene>
    <name evidence="1" type="ORF">NTEN_LOCUS17760</name>
</gene>
<reference evidence="1 2" key="1">
    <citation type="submission" date="2020-02" db="EMBL/GenBank/DDBJ databases">
        <authorList>
            <person name="Ferguson B K."/>
        </authorList>
    </citation>
    <scope>NUCLEOTIDE SEQUENCE [LARGE SCALE GENOMIC DNA]</scope>
</reference>
<dbReference type="EMBL" id="CADCXU010026087">
    <property type="protein sequence ID" value="CAB0013115.1"/>
    <property type="molecule type" value="Genomic_DNA"/>
</dbReference>
<evidence type="ECO:0000313" key="1">
    <source>
        <dbReference type="EMBL" id="CAB0013115.1"/>
    </source>
</evidence>
<dbReference type="AlphaFoldDB" id="A0A6H5H9F5"/>
<name>A0A6H5H9F5_9HEMI</name>
<dbReference type="Proteomes" id="UP000479000">
    <property type="component" value="Unassembled WGS sequence"/>
</dbReference>
<proteinExistence type="predicted"/>
<protein>
    <submittedName>
        <fullName evidence="1">Uncharacterized protein</fullName>
    </submittedName>
</protein>